<organism evidence="2 3">
    <name type="scientific">Halobellus rarus</name>
    <dbReference type="NCBI Taxonomy" id="1126237"/>
    <lineage>
        <taxon>Archaea</taxon>
        <taxon>Methanobacteriati</taxon>
        <taxon>Methanobacteriota</taxon>
        <taxon>Stenosarchaea group</taxon>
        <taxon>Halobacteria</taxon>
        <taxon>Halobacteriales</taxon>
        <taxon>Haloferacaceae</taxon>
        <taxon>Halobellus</taxon>
    </lineage>
</organism>
<dbReference type="EMBL" id="JBHUDK010000006">
    <property type="protein sequence ID" value="MFD1598916.1"/>
    <property type="molecule type" value="Genomic_DNA"/>
</dbReference>
<accession>A0ABD6CNV4</accession>
<comment type="caution">
    <text evidence="2">The sequence shown here is derived from an EMBL/GenBank/DDBJ whole genome shotgun (WGS) entry which is preliminary data.</text>
</comment>
<protein>
    <submittedName>
        <fullName evidence="2">Uncharacterized protein</fullName>
    </submittedName>
</protein>
<feature type="region of interest" description="Disordered" evidence="1">
    <location>
        <begin position="45"/>
        <end position="71"/>
    </location>
</feature>
<evidence type="ECO:0000256" key="1">
    <source>
        <dbReference type="SAM" id="MobiDB-lite"/>
    </source>
</evidence>
<keyword evidence="3" id="KW-1185">Reference proteome</keyword>
<dbReference type="RefSeq" id="WP_256420448.1">
    <property type="nucleotide sequence ID" value="NZ_JANHDI010000002.1"/>
</dbReference>
<sequence>MIVVATDDFELYHDVVDELRERGVAFTTREPGAELPERTRVVIRSPEDGAVAESDGPPVTDSGDGDPPGAKSVDTVVATAEEARRAVEEAVSILRGGGGRTVVGVDPGTRPGIAVLTGETVVAAFQVPLADAVETIRGEVADAPDPLVRVGDGARLQGSQLVNDLDDVTVELVDETGTTPYLGTGARGMGDVLAAVNIARLSGETTSSREIDPTPGELQRIKDRSREASSDGRTIDEGLARRVAAGELTVEEALTTHRERGDGGPEESRDR</sequence>
<feature type="region of interest" description="Disordered" evidence="1">
    <location>
        <begin position="204"/>
        <end position="271"/>
    </location>
</feature>
<evidence type="ECO:0000313" key="3">
    <source>
        <dbReference type="Proteomes" id="UP001597085"/>
    </source>
</evidence>
<reference evidence="2 3" key="1">
    <citation type="journal article" date="2019" name="Int. J. Syst. Evol. Microbiol.">
        <title>The Global Catalogue of Microorganisms (GCM) 10K type strain sequencing project: providing services to taxonomists for standard genome sequencing and annotation.</title>
        <authorList>
            <consortium name="The Broad Institute Genomics Platform"/>
            <consortium name="The Broad Institute Genome Sequencing Center for Infectious Disease"/>
            <person name="Wu L."/>
            <person name="Ma J."/>
        </authorList>
    </citation>
    <scope>NUCLEOTIDE SEQUENCE [LARGE SCALE GENOMIC DNA]</scope>
    <source>
        <strain evidence="2 3">CGMCC 1.12121</strain>
    </source>
</reference>
<gene>
    <name evidence="2" type="ORF">ACFSBX_08085</name>
</gene>
<proteinExistence type="predicted"/>
<dbReference type="AlphaFoldDB" id="A0ABD6CNV4"/>
<feature type="compositionally biased region" description="Basic and acidic residues" evidence="1">
    <location>
        <begin position="254"/>
        <end position="271"/>
    </location>
</feature>
<feature type="compositionally biased region" description="Basic and acidic residues" evidence="1">
    <location>
        <begin position="219"/>
        <end position="240"/>
    </location>
</feature>
<dbReference type="Proteomes" id="UP001597085">
    <property type="component" value="Unassembled WGS sequence"/>
</dbReference>
<evidence type="ECO:0000313" key="2">
    <source>
        <dbReference type="EMBL" id="MFD1598916.1"/>
    </source>
</evidence>
<name>A0ABD6CNV4_9EURY</name>